<protein>
    <submittedName>
        <fullName evidence="13">Helicase</fullName>
    </submittedName>
</protein>
<keyword evidence="4 10" id="KW-0812">Transmembrane</keyword>
<evidence type="ECO:0000256" key="1">
    <source>
        <dbReference type="ARBA" id="ARBA00004651"/>
    </source>
</evidence>
<keyword evidence="5" id="KW-0547">Nucleotide-binding</keyword>
<dbReference type="SMART" id="SM00382">
    <property type="entry name" value="AAA"/>
    <property type="match status" value="1"/>
</dbReference>
<dbReference type="Proteomes" id="UP000677918">
    <property type="component" value="Unassembled WGS sequence"/>
</dbReference>
<feature type="transmembrane region" description="Helical" evidence="10">
    <location>
        <begin position="166"/>
        <end position="184"/>
    </location>
</feature>
<evidence type="ECO:0000256" key="7">
    <source>
        <dbReference type="ARBA" id="ARBA00022840"/>
    </source>
</evidence>
<evidence type="ECO:0000256" key="4">
    <source>
        <dbReference type="ARBA" id="ARBA00022692"/>
    </source>
</evidence>
<sequence>MTSNKSYRKRYWRLVISFFRPNKLKLSALILVLFGVIGLQLYNPFVLRMFIDGATEGRSETYLIYCALVFIGISILQQLLTLIVTYTGEVIGWKATNSLRLQLARHYLSLDTETQNKFTSGEIVERIDGDISILQNFFSHLFIKLLANFLIIIGVLIILFSVNWRIGLSLSCFTLLAFFAIDKIRMLAEPFWKQAREINSRFFGFLSSIFEGKEDIRSNGGSGYFLKKFHYILRSWLPVLRKAQLLGYSMWMTTIFVLAVGTSIVLGIGGIQFLDGALTIGTLFMIFQFLDLLIHPIEKIREQVDDLQKANASISRVLEMLNTSSKIKTGEITNIGPGSLRVEFDRVSFHYDPASPILRSIQFQIDHKKKVGLVGRTGSGKSTIARLLMRLYEPASGMIKINGSDIRLFNLTELRKRIGFVSQDVKLLQSTLRDNITLYDSSISDDQLLRIIEETGLREWYDSLPHGLDTQILSHDFDVSAGEAQLISLLRVFLNDPGIVIFDEASSRLDNNTEKMIERAVHRLLSERTAIIIAHRLSTLEIADEIIVLDEGSIVEYGPRSKLYADHASSFFRNLQNVEMGGK</sequence>
<proteinExistence type="predicted"/>
<dbReference type="InterPro" id="IPR027417">
    <property type="entry name" value="P-loop_NTPase"/>
</dbReference>
<evidence type="ECO:0000313" key="13">
    <source>
        <dbReference type="EMBL" id="GIQ67795.1"/>
    </source>
</evidence>
<dbReference type="GO" id="GO:0005886">
    <property type="term" value="C:plasma membrane"/>
    <property type="evidence" value="ECO:0007669"/>
    <property type="project" value="UniProtKB-SubCell"/>
</dbReference>
<dbReference type="InterPro" id="IPR003593">
    <property type="entry name" value="AAA+_ATPase"/>
</dbReference>
<keyword evidence="14" id="KW-1185">Reference proteome</keyword>
<feature type="transmembrane region" description="Helical" evidence="10">
    <location>
        <begin position="62"/>
        <end position="84"/>
    </location>
</feature>
<keyword evidence="6" id="KW-0378">Hydrolase</keyword>
<evidence type="ECO:0000256" key="3">
    <source>
        <dbReference type="ARBA" id="ARBA00022475"/>
    </source>
</evidence>
<comment type="subcellular location">
    <subcellularLocation>
        <location evidence="1">Cell membrane</location>
        <topology evidence="1">Multi-pass membrane protein</topology>
    </subcellularLocation>
</comment>
<evidence type="ECO:0000256" key="8">
    <source>
        <dbReference type="ARBA" id="ARBA00022989"/>
    </source>
</evidence>
<dbReference type="InterPro" id="IPR017871">
    <property type="entry name" value="ABC_transporter-like_CS"/>
</dbReference>
<feature type="domain" description="ABC transmembrane type-1" evidence="12">
    <location>
        <begin position="28"/>
        <end position="309"/>
    </location>
</feature>
<reference evidence="13" key="1">
    <citation type="submission" date="2021-04" db="EMBL/GenBank/DDBJ databases">
        <title>Draft genome sequence of Xylanibacillus composti strain K13.</title>
        <authorList>
            <person name="Uke A."/>
            <person name="Chhe C."/>
            <person name="Baramee S."/>
            <person name="Kosugi A."/>
        </authorList>
    </citation>
    <scope>NUCLEOTIDE SEQUENCE</scope>
    <source>
        <strain evidence="13">K13</strain>
    </source>
</reference>
<name>A0A8J4H1D9_9BACL</name>
<dbReference type="InterPro" id="IPR036640">
    <property type="entry name" value="ABC1_TM_sf"/>
</dbReference>
<feature type="transmembrane region" description="Helical" evidence="10">
    <location>
        <begin position="245"/>
        <end position="271"/>
    </location>
</feature>
<accession>A0A8J4H1D9</accession>
<dbReference type="GO" id="GO:0008234">
    <property type="term" value="F:cysteine-type peptidase activity"/>
    <property type="evidence" value="ECO:0007669"/>
    <property type="project" value="UniProtKB-KW"/>
</dbReference>
<dbReference type="PANTHER" id="PTHR43394">
    <property type="entry name" value="ATP-DEPENDENT PERMEASE MDL1, MITOCHONDRIAL"/>
    <property type="match status" value="1"/>
</dbReference>
<keyword evidence="8 10" id="KW-1133">Transmembrane helix</keyword>
<dbReference type="SUPFAM" id="SSF52540">
    <property type="entry name" value="P-loop containing nucleoside triphosphate hydrolases"/>
    <property type="match status" value="1"/>
</dbReference>
<dbReference type="EMBL" id="BOVK01000007">
    <property type="protein sequence ID" value="GIQ67795.1"/>
    <property type="molecule type" value="Genomic_DNA"/>
</dbReference>
<dbReference type="GO" id="GO:0004386">
    <property type="term" value="F:helicase activity"/>
    <property type="evidence" value="ECO:0007669"/>
    <property type="project" value="UniProtKB-KW"/>
</dbReference>
<dbReference type="GO" id="GO:0016887">
    <property type="term" value="F:ATP hydrolysis activity"/>
    <property type="evidence" value="ECO:0007669"/>
    <property type="project" value="InterPro"/>
</dbReference>
<evidence type="ECO:0000256" key="9">
    <source>
        <dbReference type="ARBA" id="ARBA00023136"/>
    </source>
</evidence>
<keyword evidence="13" id="KW-0347">Helicase</keyword>
<dbReference type="AlphaFoldDB" id="A0A8J4H1D9"/>
<dbReference type="InterPro" id="IPR003439">
    <property type="entry name" value="ABC_transporter-like_ATP-bd"/>
</dbReference>
<dbReference type="Pfam" id="PF00005">
    <property type="entry name" value="ABC_tran"/>
    <property type="match status" value="1"/>
</dbReference>
<feature type="transmembrane region" description="Helical" evidence="10">
    <location>
        <begin position="141"/>
        <end position="160"/>
    </location>
</feature>
<dbReference type="Gene3D" id="3.40.50.300">
    <property type="entry name" value="P-loop containing nucleotide triphosphate hydrolases"/>
    <property type="match status" value="1"/>
</dbReference>
<organism evidence="13 14">
    <name type="scientific">Xylanibacillus composti</name>
    <dbReference type="NCBI Taxonomy" id="1572762"/>
    <lineage>
        <taxon>Bacteria</taxon>
        <taxon>Bacillati</taxon>
        <taxon>Bacillota</taxon>
        <taxon>Bacilli</taxon>
        <taxon>Bacillales</taxon>
        <taxon>Paenibacillaceae</taxon>
        <taxon>Xylanibacillus</taxon>
    </lineage>
</organism>
<dbReference type="InterPro" id="IPR039421">
    <property type="entry name" value="Type_1_exporter"/>
</dbReference>
<dbReference type="PANTHER" id="PTHR43394:SF1">
    <property type="entry name" value="ATP-BINDING CASSETTE SUB-FAMILY B MEMBER 10, MITOCHONDRIAL"/>
    <property type="match status" value="1"/>
</dbReference>
<dbReference type="PROSITE" id="PS50929">
    <property type="entry name" value="ABC_TM1F"/>
    <property type="match status" value="1"/>
</dbReference>
<dbReference type="InterPro" id="IPR011527">
    <property type="entry name" value="ABC1_TM_dom"/>
</dbReference>
<feature type="domain" description="ABC transporter" evidence="11">
    <location>
        <begin position="342"/>
        <end position="576"/>
    </location>
</feature>
<dbReference type="SUPFAM" id="SSF90123">
    <property type="entry name" value="ABC transporter transmembrane region"/>
    <property type="match status" value="1"/>
</dbReference>
<dbReference type="PROSITE" id="PS00211">
    <property type="entry name" value="ABC_TRANSPORTER_1"/>
    <property type="match status" value="1"/>
</dbReference>
<evidence type="ECO:0000256" key="2">
    <source>
        <dbReference type="ARBA" id="ARBA00022448"/>
    </source>
</evidence>
<dbReference type="CDD" id="cd07346">
    <property type="entry name" value="ABC_6TM_exporters"/>
    <property type="match status" value="1"/>
</dbReference>
<keyword evidence="9 10" id="KW-0472">Membrane</keyword>
<keyword evidence="3" id="KW-1003">Cell membrane</keyword>
<evidence type="ECO:0000256" key="10">
    <source>
        <dbReference type="SAM" id="Phobius"/>
    </source>
</evidence>
<dbReference type="GO" id="GO:0005524">
    <property type="term" value="F:ATP binding"/>
    <property type="evidence" value="ECO:0007669"/>
    <property type="project" value="UniProtKB-KW"/>
</dbReference>
<keyword evidence="6" id="KW-0645">Protease</keyword>
<feature type="transmembrane region" description="Helical" evidence="10">
    <location>
        <begin position="24"/>
        <end position="42"/>
    </location>
</feature>
<evidence type="ECO:0000259" key="12">
    <source>
        <dbReference type="PROSITE" id="PS50929"/>
    </source>
</evidence>
<dbReference type="FunFam" id="3.40.50.300:FF:000299">
    <property type="entry name" value="ABC transporter ATP-binding protein/permease"/>
    <property type="match status" value="1"/>
</dbReference>
<dbReference type="Pfam" id="PF00664">
    <property type="entry name" value="ABC_membrane"/>
    <property type="match status" value="1"/>
</dbReference>
<evidence type="ECO:0000256" key="6">
    <source>
        <dbReference type="ARBA" id="ARBA00022807"/>
    </source>
</evidence>
<keyword evidence="7" id="KW-0067">ATP-binding</keyword>
<dbReference type="Gene3D" id="1.20.1560.10">
    <property type="entry name" value="ABC transporter type 1, transmembrane domain"/>
    <property type="match status" value="1"/>
</dbReference>
<gene>
    <name evidence="13" type="ORF">XYCOK13_06190</name>
</gene>
<dbReference type="GO" id="GO:0015421">
    <property type="term" value="F:ABC-type oligopeptide transporter activity"/>
    <property type="evidence" value="ECO:0007669"/>
    <property type="project" value="TreeGrafter"/>
</dbReference>
<comment type="caution">
    <text evidence="13">The sequence shown here is derived from an EMBL/GenBank/DDBJ whole genome shotgun (WGS) entry which is preliminary data.</text>
</comment>
<dbReference type="RefSeq" id="WP_213410447.1">
    <property type="nucleotide sequence ID" value="NZ_BOVK01000007.1"/>
</dbReference>
<evidence type="ECO:0000256" key="5">
    <source>
        <dbReference type="ARBA" id="ARBA00022741"/>
    </source>
</evidence>
<evidence type="ECO:0000259" key="11">
    <source>
        <dbReference type="PROSITE" id="PS50893"/>
    </source>
</evidence>
<keyword evidence="2" id="KW-0813">Transport</keyword>
<evidence type="ECO:0000313" key="14">
    <source>
        <dbReference type="Proteomes" id="UP000677918"/>
    </source>
</evidence>
<keyword evidence="6" id="KW-0788">Thiol protease</keyword>
<dbReference type="PROSITE" id="PS50893">
    <property type="entry name" value="ABC_TRANSPORTER_2"/>
    <property type="match status" value="1"/>
</dbReference>